<dbReference type="GeneID" id="103110598"/>
<proteinExistence type="inferred from homology"/>
<dbReference type="Proteomes" id="UP001652624">
    <property type="component" value="Chromosome 9"/>
</dbReference>
<dbReference type="PRINTS" id="PR00926">
    <property type="entry name" value="MITOCARRIER"/>
</dbReference>
<feature type="repeat" description="Solcar" evidence="7">
    <location>
        <begin position="279"/>
        <end position="366"/>
    </location>
</feature>
<evidence type="ECO:0000256" key="2">
    <source>
        <dbReference type="ARBA" id="ARBA00006375"/>
    </source>
</evidence>
<dbReference type="Pfam" id="PF00153">
    <property type="entry name" value="Mito_carr"/>
    <property type="match status" value="3"/>
</dbReference>
<protein>
    <submittedName>
        <fullName evidence="10">Calcium-independent mitochondrial carrier protein SCaMC-3L-like</fullName>
    </submittedName>
</protein>
<feature type="repeat" description="Solcar" evidence="7">
    <location>
        <begin position="183"/>
        <end position="268"/>
    </location>
</feature>
<comment type="similarity">
    <text evidence="2 8">Belongs to the mitochondrial carrier (TC 2.A.29) family.</text>
</comment>
<dbReference type="RefSeq" id="XP_060054523.1">
    <property type="nucleotide sequence ID" value="XM_060198540.1"/>
</dbReference>
<evidence type="ECO:0000256" key="8">
    <source>
        <dbReference type="RuleBase" id="RU000488"/>
    </source>
</evidence>
<gene>
    <name evidence="10" type="primary">LOC103110598</name>
</gene>
<evidence type="ECO:0000256" key="3">
    <source>
        <dbReference type="ARBA" id="ARBA00022448"/>
    </source>
</evidence>
<evidence type="ECO:0000256" key="6">
    <source>
        <dbReference type="ARBA" id="ARBA00023136"/>
    </source>
</evidence>
<evidence type="ECO:0000256" key="7">
    <source>
        <dbReference type="PROSITE-ProRule" id="PRU00282"/>
    </source>
</evidence>
<name>A0ABM3Y0C1_ERIEU</name>
<dbReference type="SUPFAM" id="SSF103506">
    <property type="entry name" value="Mitochondrial carrier"/>
    <property type="match status" value="1"/>
</dbReference>
<reference evidence="10" key="1">
    <citation type="submission" date="2025-08" db="UniProtKB">
        <authorList>
            <consortium name="RefSeq"/>
        </authorList>
    </citation>
    <scope>IDENTIFICATION</scope>
</reference>
<evidence type="ECO:0000256" key="5">
    <source>
        <dbReference type="ARBA" id="ARBA00022737"/>
    </source>
</evidence>
<organism evidence="9 10">
    <name type="scientific">Erinaceus europaeus</name>
    <name type="common">Western European hedgehog</name>
    <dbReference type="NCBI Taxonomy" id="9365"/>
    <lineage>
        <taxon>Eukaryota</taxon>
        <taxon>Metazoa</taxon>
        <taxon>Chordata</taxon>
        <taxon>Craniata</taxon>
        <taxon>Vertebrata</taxon>
        <taxon>Euteleostomi</taxon>
        <taxon>Mammalia</taxon>
        <taxon>Eutheria</taxon>
        <taxon>Laurasiatheria</taxon>
        <taxon>Eulipotyphla</taxon>
        <taxon>Erinaceidae</taxon>
        <taxon>Erinaceinae</taxon>
        <taxon>Erinaceus</taxon>
    </lineage>
</organism>
<evidence type="ECO:0000313" key="9">
    <source>
        <dbReference type="Proteomes" id="UP001652624"/>
    </source>
</evidence>
<keyword evidence="4 7" id="KW-0812">Transmembrane</keyword>
<evidence type="ECO:0000256" key="1">
    <source>
        <dbReference type="ARBA" id="ARBA00004141"/>
    </source>
</evidence>
<keyword evidence="3 8" id="KW-0813">Transport</keyword>
<accession>A0ABM3Y0C1</accession>
<dbReference type="PANTHER" id="PTHR24089">
    <property type="entry name" value="SOLUTE CARRIER FAMILY 25"/>
    <property type="match status" value="1"/>
</dbReference>
<evidence type="ECO:0000313" key="10">
    <source>
        <dbReference type="RefSeq" id="XP_060054523.1"/>
    </source>
</evidence>
<sequence length="369" mass="40307">MSNQADKAPQPCSPLRAIVRTFKALASKATLPPPTTSFWKQSWARVYGSVFAQTVSSATEHGQHPTQQVLDTGEQVMVPVEVLEAQNRGALWQFLLSGAMAGAVSRTGTAPLDRAKVYMQVYSTKKHLLNLQGGLRSLVQEGGLRSLWRGNGINVIKIAPEYAVKFSVFEKVKDSLCVEPTAPSMEEHLLASSLAVATSQSLINPLEVLKTRLTLGRTGQYTGLGDCARKIWRHEGTQAFYRGYLPNMIGIVPYAITELAVYELIQRVWRKLGKDTEEPGGLVNLASFTLSTTCGQIASYPFTLIRTRMQAQESIQGSAPSMRAIIGSILAQQGWRGFYRGLSPSLLKVLPAGALSYVTYEAMKKALGI</sequence>
<dbReference type="InterPro" id="IPR002067">
    <property type="entry name" value="MCP"/>
</dbReference>
<dbReference type="InterPro" id="IPR023395">
    <property type="entry name" value="MCP_dom_sf"/>
</dbReference>
<dbReference type="Gene3D" id="1.50.40.10">
    <property type="entry name" value="Mitochondrial carrier domain"/>
    <property type="match status" value="1"/>
</dbReference>
<feature type="repeat" description="Solcar" evidence="7">
    <location>
        <begin position="89"/>
        <end position="175"/>
    </location>
</feature>
<keyword evidence="9" id="KW-1185">Reference proteome</keyword>
<dbReference type="PROSITE" id="PS50920">
    <property type="entry name" value="SOLCAR"/>
    <property type="match status" value="3"/>
</dbReference>
<dbReference type="InterPro" id="IPR018108">
    <property type="entry name" value="MCP_transmembrane"/>
</dbReference>
<evidence type="ECO:0000256" key="4">
    <source>
        <dbReference type="ARBA" id="ARBA00022692"/>
    </source>
</evidence>
<keyword evidence="6 7" id="KW-0472">Membrane</keyword>
<keyword evidence="5" id="KW-0677">Repeat</keyword>
<comment type="subcellular location">
    <subcellularLocation>
        <location evidence="1">Membrane</location>
        <topology evidence="1">Multi-pass membrane protein</topology>
    </subcellularLocation>
</comment>